<dbReference type="PROSITE" id="PS00130">
    <property type="entry name" value="U_DNA_GLYCOSYLASE"/>
    <property type="match status" value="1"/>
</dbReference>
<keyword evidence="9" id="KW-0963">Cytoplasm</keyword>
<keyword evidence="6 9" id="KW-0227">DNA damage</keyword>
<accession>A0A2V5K6S0</accession>
<reference evidence="13 14" key="1">
    <citation type="submission" date="2018-05" db="EMBL/GenBank/DDBJ databases">
        <title>Paenibacillus flagellatus sp. nov., isolated from selenium mineral soil.</title>
        <authorList>
            <person name="Dai X."/>
        </authorList>
    </citation>
    <scope>NUCLEOTIDE SEQUENCE [LARGE SCALE GENOMIC DNA]</scope>
    <source>
        <strain evidence="13 14">DXL2</strain>
    </source>
</reference>
<comment type="similarity">
    <text evidence="3 9 11">Belongs to the uracil-DNA glycosylase (UDG) superfamily. UNG family.</text>
</comment>
<evidence type="ECO:0000313" key="13">
    <source>
        <dbReference type="EMBL" id="PYI55105.1"/>
    </source>
</evidence>
<evidence type="ECO:0000256" key="9">
    <source>
        <dbReference type="HAMAP-Rule" id="MF_00148"/>
    </source>
</evidence>
<dbReference type="SUPFAM" id="SSF52141">
    <property type="entry name" value="Uracil-DNA glycosylase-like"/>
    <property type="match status" value="1"/>
</dbReference>
<keyword evidence="14" id="KW-1185">Reference proteome</keyword>
<dbReference type="FunFam" id="3.40.470.10:FF:000001">
    <property type="entry name" value="Uracil-DNA glycosylase"/>
    <property type="match status" value="1"/>
</dbReference>
<dbReference type="PANTHER" id="PTHR11264:SF0">
    <property type="entry name" value="URACIL-DNA GLYCOSYLASE"/>
    <property type="match status" value="1"/>
</dbReference>
<dbReference type="Gene3D" id="3.40.470.10">
    <property type="entry name" value="Uracil-DNA glycosylase-like domain"/>
    <property type="match status" value="1"/>
</dbReference>
<evidence type="ECO:0000256" key="10">
    <source>
        <dbReference type="PROSITE-ProRule" id="PRU10072"/>
    </source>
</evidence>
<comment type="function">
    <text evidence="2 9 11">Excises uracil residues from the DNA which can arise as a result of misincorporation of dUMP residues by DNA polymerase or due to deamination of cytosine.</text>
</comment>
<evidence type="ECO:0000256" key="2">
    <source>
        <dbReference type="ARBA" id="ARBA00002631"/>
    </source>
</evidence>
<keyword evidence="8 9" id="KW-0234">DNA repair</keyword>
<dbReference type="NCBIfam" id="NF003589">
    <property type="entry name" value="PRK05254.1-2"/>
    <property type="match status" value="1"/>
</dbReference>
<dbReference type="GO" id="GO:0005737">
    <property type="term" value="C:cytoplasm"/>
    <property type="evidence" value="ECO:0007669"/>
    <property type="project" value="UniProtKB-SubCell"/>
</dbReference>
<protein>
    <recommendedName>
        <fullName evidence="5 9">Uracil-DNA glycosylase</fullName>
        <shortName evidence="9">UDG</shortName>
        <ecNumber evidence="4 9">3.2.2.27</ecNumber>
    </recommendedName>
</protein>
<dbReference type="InterPro" id="IPR018085">
    <property type="entry name" value="Ura-DNA_Glyclase_AS"/>
</dbReference>
<evidence type="ECO:0000256" key="7">
    <source>
        <dbReference type="ARBA" id="ARBA00022801"/>
    </source>
</evidence>
<dbReference type="NCBIfam" id="NF003588">
    <property type="entry name" value="PRK05254.1-1"/>
    <property type="match status" value="1"/>
</dbReference>
<dbReference type="PANTHER" id="PTHR11264">
    <property type="entry name" value="URACIL-DNA GLYCOSYLASE"/>
    <property type="match status" value="1"/>
</dbReference>
<dbReference type="SMART" id="SM00986">
    <property type="entry name" value="UDG"/>
    <property type="match status" value="1"/>
</dbReference>
<dbReference type="Pfam" id="PF03167">
    <property type="entry name" value="UDG"/>
    <property type="match status" value="1"/>
</dbReference>
<gene>
    <name evidence="9" type="primary">ung</name>
    <name evidence="13" type="ORF">DLM86_11285</name>
</gene>
<dbReference type="HAMAP" id="MF_00148">
    <property type="entry name" value="UDG"/>
    <property type="match status" value="1"/>
</dbReference>
<dbReference type="AlphaFoldDB" id="A0A2V5K6S0"/>
<dbReference type="Proteomes" id="UP000247476">
    <property type="component" value="Unassembled WGS sequence"/>
</dbReference>
<dbReference type="NCBIfam" id="NF003591">
    <property type="entry name" value="PRK05254.1-4"/>
    <property type="match status" value="1"/>
</dbReference>
<comment type="caution">
    <text evidence="13">The sequence shown here is derived from an EMBL/GenBank/DDBJ whole genome shotgun (WGS) entry which is preliminary data.</text>
</comment>
<evidence type="ECO:0000256" key="11">
    <source>
        <dbReference type="RuleBase" id="RU003780"/>
    </source>
</evidence>
<keyword evidence="7 9" id="KW-0378">Hydrolase</keyword>
<dbReference type="NCBIfam" id="NF003592">
    <property type="entry name" value="PRK05254.1-5"/>
    <property type="match status" value="1"/>
</dbReference>
<dbReference type="GO" id="GO:0004844">
    <property type="term" value="F:uracil DNA N-glycosylase activity"/>
    <property type="evidence" value="ECO:0007669"/>
    <property type="project" value="UniProtKB-UniRule"/>
</dbReference>
<dbReference type="EMBL" id="QJVJ01000004">
    <property type="protein sequence ID" value="PYI55105.1"/>
    <property type="molecule type" value="Genomic_DNA"/>
</dbReference>
<evidence type="ECO:0000256" key="6">
    <source>
        <dbReference type="ARBA" id="ARBA00022763"/>
    </source>
</evidence>
<comment type="catalytic activity">
    <reaction evidence="1 9 11">
        <text>Hydrolyzes single-stranded DNA or mismatched double-stranded DNA and polynucleotides, releasing free uracil.</text>
        <dbReference type="EC" id="3.2.2.27"/>
    </reaction>
</comment>
<dbReference type="EC" id="3.2.2.27" evidence="4 9"/>
<dbReference type="InterPro" id="IPR002043">
    <property type="entry name" value="UDG_fam1"/>
</dbReference>
<evidence type="ECO:0000256" key="1">
    <source>
        <dbReference type="ARBA" id="ARBA00001400"/>
    </source>
</evidence>
<dbReference type="RefSeq" id="WP_110840099.1">
    <property type="nucleotide sequence ID" value="NZ_QJVJ01000004.1"/>
</dbReference>
<dbReference type="InterPro" id="IPR036895">
    <property type="entry name" value="Uracil-DNA_glycosylase-like_sf"/>
</dbReference>
<proteinExistence type="inferred from homology"/>
<dbReference type="InterPro" id="IPR005122">
    <property type="entry name" value="Uracil-DNA_glycosylase-like"/>
</dbReference>
<feature type="domain" description="Uracil-DNA glycosylase-like" evidence="12">
    <location>
        <begin position="50"/>
        <end position="210"/>
    </location>
</feature>
<comment type="subcellular location">
    <subcellularLocation>
        <location evidence="9">Cytoplasm</location>
    </subcellularLocation>
</comment>
<evidence type="ECO:0000256" key="4">
    <source>
        <dbReference type="ARBA" id="ARBA00012030"/>
    </source>
</evidence>
<organism evidence="13 14">
    <name type="scientific">Paenibacillus flagellatus</name>
    <dbReference type="NCBI Taxonomy" id="2211139"/>
    <lineage>
        <taxon>Bacteria</taxon>
        <taxon>Bacillati</taxon>
        <taxon>Bacillota</taxon>
        <taxon>Bacilli</taxon>
        <taxon>Bacillales</taxon>
        <taxon>Paenibacillaceae</taxon>
        <taxon>Paenibacillus</taxon>
    </lineage>
</organism>
<dbReference type="CDD" id="cd10027">
    <property type="entry name" value="UDG-F1-like"/>
    <property type="match status" value="1"/>
</dbReference>
<evidence type="ECO:0000256" key="8">
    <source>
        <dbReference type="ARBA" id="ARBA00023204"/>
    </source>
</evidence>
<evidence type="ECO:0000259" key="12">
    <source>
        <dbReference type="SMART" id="SM00986"/>
    </source>
</evidence>
<evidence type="ECO:0000256" key="5">
    <source>
        <dbReference type="ARBA" id="ARBA00018429"/>
    </source>
</evidence>
<dbReference type="GO" id="GO:0097510">
    <property type="term" value="P:base-excision repair, AP site formation via deaminated base removal"/>
    <property type="evidence" value="ECO:0007669"/>
    <property type="project" value="TreeGrafter"/>
</dbReference>
<evidence type="ECO:0000313" key="14">
    <source>
        <dbReference type="Proteomes" id="UP000247476"/>
    </source>
</evidence>
<dbReference type="OrthoDB" id="9804372at2"/>
<dbReference type="SMART" id="SM00987">
    <property type="entry name" value="UreE_C"/>
    <property type="match status" value="1"/>
</dbReference>
<dbReference type="NCBIfam" id="TIGR00628">
    <property type="entry name" value="ung"/>
    <property type="match status" value="1"/>
</dbReference>
<feature type="active site" description="Proton acceptor" evidence="9 10">
    <location>
        <position position="65"/>
    </location>
</feature>
<sequence length="225" mass="25366">MATILRNDWAPLLEAEFGKPYYAELRRFLAEEYRSGTVYPDMYDIYAALHLTGYDDTKVVILGQDPYHGPGQAHGLSFSVKPGVPAPPSLQNIFKELKDDLGCSIPNNGHLIKWAEQGVLLLNTVLTVRAHAANSHRGKGWESFTDRVIALLNEREKPVVFILWGSPAQQKMQHIDATRHCIIRSPHPSPLSAHRGFFGSRPFSKANRFLRERGLGEIDWQIPDL</sequence>
<name>A0A2V5K6S0_9BACL</name>
<evidence type="ECO:0000256" key="3">
    <source>
        <dbReference type="ARBA" id="ARBA00008184"/>
    </source>
</evidence>